<dbReference type="SUPFAM" id="SSF52540">
    <property type="entry name" value="P-loop containing nucleoside triphosphate hydrolases"/>
    <property type="match status" value="1"/>
</dbReference>
<reference evidence="15" key="1">
    <citation type="submission" date="2025-08" db="UniProtKB">
        <authorList>
            <consortium name="Ensembl"/>
        </authorList>
    </citation>
    <scope>IDENTIFICATION</scope>
</reference>
<dbReference type="SMART" id="SM00175">
    <property type="entry name" value="RAB"/>
    <property type="match status" value="1"/>
</dbReference>
<keyword evidence="6" id="KW-0547">Nucleotide-binding</keyword>
<dbReference type="GO" id="GO:0005525">
    <property type="term" value="F:GTP binding"/>
    <property type="evidence" value="ECO:0007669"/>
    <property type="project" value="UniProtKB-KW"/>
</dbReference>
<keyword evidence="12" id="KW-0968">Cytoplasmic vesicle</keyword>
<dbReference type="InterPro" id="IPR027417">
    <property type="entry name" value="P-loop_NTPase"/>
</dbReference>
<keyword evidence="11" id="KW-0636">Prenylation</keyword>
<dbReference type="Pfam" id="PF00071">
    <property type="entry name" value="Ras"/>
    <property type="match status" value="1"/>
</dbReference>
<dbReference type="SMART" id="SM00174">
    <property type="entry name" value="RHO"/>
    <property type="match status" value="1"/>
</dbReference>
<keyword evidence="10" id="KW-0449">Lipoprotein</keyword>
<dbReference type="GO" id="GO:0030670">
    <property type="term" value="C:phagocytic vesicle membrane"/>
    <property type="evidence" value="ECO:0007669"/>
    <property type="project" value="UniProtKB-SubCell"/>
</dbReference>
<evidence type="ECO:0000256" key="12">
    <source>
        <dbReference type="ARBA" id="ARBA00023329"/>
    </source>
</evidence>
<dbReference type="SMART" id="SM00176">
    <property type="entry name" value="RAN"/>
    <property type="match status" value="1"/>
</dbReference>
<dbReference type="SMART" id="SM00177">
    <property type="entry name" value="ARF"/>
    <property type="match status" value="1"/>
</dbReference>
<sequence length="243" mass="28553">MAKTYDYLFKLLLIGDSGVGKTCLLFRFSEDAFNTTFISTIGIDFKIRTIELNEKKIKLQIWDTAGQERFRTITTAYYRGAMGIMLVYDITSEKSFENIKNWIRNIEEHASSDVEKMILGNKCDMNDRRQVSKERGEKLAIDYGIKFLETSAKTSINVEEAFFTLARDIMARLNRKMVSVFFFFCKTGKKKNKKSKRGTKMCILLDIIYHYLYKKRNIVTMNHILKWYFITPYIITILKLHLV</sequence>
<dbReference type="GO" id="GO:0003925">
    <property type="term" value="F:G protein activity"/>
    <property type="evidence" value="ECO:0007669"/>
    <property type="project" value="UniProtKB-EC"/>
</dbReference>
<protein>
    <recommendedName>
        <fullName evidence="5">small monomeric GTPase</fullName>
        <ecNumber evidence="5">3.6.5.2</ecNumber>
    </recommendedName>
</protein>
<dbReference type="InterPro" id="IPR050305">
    <property type="entry name" value="Small_GTPase_Rab"/>
</dbReference>
<keyword evidence="7" id="KW-0813">Transport</keyword>
<evidence type="ECO:0000256" key="9">
    <source>
        <dbReference type="ARBA" id="ARBA00023136"/>
    </source>
</evidence>
<dbReference type="Ensembl" id="ENSCCRT00015001428.1">
    <property type="protein sequence ID" value="ENSCCRP00015001328.1"/>
    <property type="gene ID" value="ENSCCRG00015000884.1"/>
</dbReference>
<evidence type="ECO:0000256" key="6">
    <source>
        <dbReference type="ARBA" id="ARBA00022741"/>
    </source>
</evidence>
<dbReference type="PANTHER" id="PTHR47980">
    <property type="entry name" value="LD44762P"/>
    <property type="match status" value="1"/>
</dbReference>
<dbReference type="Gene3D" id="3.40.50.300">
    <property type="entry name" value="P-loop containing nucleotide triphosphate hydrolases"/>
    <property type="match status" value="1"/>
</dbReference>
<evidence type="ECO:0000256" key="2">
    <source>
        <dbReference type="ARBA" id="ARBA00004580"/>
    </source>
</evidence>
<comment type="subcellular location">
    <subcellularLocation>
        <location evidence="13">Cytoplasmic vesicle membrane</location>
        <topology evidence="13">Lipid-anchor</topology>
        <orientation evidence="13">Cytoplasmic side</orientation>
    </subcellularLocation>
    <subcellularLocation>
        <location evidence="2">Cytoplasmic vesicle</location>
        <location evidence="2">Phagosome membrane</location>
    </subcellularLocation>
    <subcellularLocation>
        <location evidence="3">Endosome membrane</location>
    </subcellularLocation>
</comment>
<evidence type="ECO:0000256" key="13">
    <source>
        <dbReference type="ARBA" id="ARBA00025701"/>
    </source>
</evidence>
<dbReference type="PROSITE" id="PS51420">
    <property type="entry name" value="RHO"/>
    <property type="match status" value="1"/>
</dbReference>
<evidence type="ECO:0000256" key="4">
    <source>
        <dbReference type="ARBA" id="ARBA00006270"/>
    </source>
</evidence>
<comment type="catalytic activity">
    <reaction evidence="14">
        <text>GTP + H2O = GDP + phosphate + H(+)</text>
        <dbReference type="Rhea" id="RHEA:19669"/>
        <dbReference type="ChEBI" id="CHEBI:15377"/>
        <dbReference type="ChEBI" id="CHEBI:15378"/>
        <dbReference type="ChEBI" id="CHEBI:37565"/>
        <dbReference type="ChEBI" id="CHEBI:43474"/>
        <dbReference type="ChEBI" id="CHEBI:58189"/>
        <dbReference type="EC" id="3.6.5.2"/>
    </reaction>
    <physiologicalReaction direction="left-to-right" evidence="14">
        <dbReference type="Rhea" id="RHEA:19670"/>
    </physiologicalReaction>
</comment>
<organism evidence="15 16">
    <name type="scientific">Cyprinus carpio</name>
    <name type="common">Common carp</name>
    <dbReference type="NCBI Taxonomy" id="7962"/>
    <lineage>
        <taxon>Eukaryota</taxon>
        <taxon>Metazoa</taxon>
        <taxon>Chordata</taxon>
        <taxon>Craniata</taxon>
        <taxon>Vertebrata</taxon>
        <taxon>Euteleostomi</taxon>
        <taxon>Actinopterygii</taxon>
        <taxon>Neopterygii</taxon>
        <taxon>Teleostei</taxon>
        <taxon>Ostariophysi</taxon>
        <taxon>Cypriniformes</taxon>
        <taxon>Cyprinidae</taxon>
        <taxon>Cyprininae</taxon>
        <taxon>Cyprinus</taxon>
    </lineage>
</organism>
<keyword evidence="9" id="KW-0472">Membrane</keyword>
<dbReference type="AlphaFoldDB" id="A0A8C1S1X4"/>
<dbReference type="PRINTS" id="PR00449">
    <property type="entry name" value="RASTRNSFRMNG"/>
</dbReference>
<name>A0A8C1S1X4_CYPCA</name>
<evidence type="ECO:0000256" key="1">
    <source>
        <dbReference type="ARBA" id="ARBA00001946"/>
    </source>
</evidence>
<evidence type="ECO:0000256" key="3">
    <source>
        <dbReference type="ARBA" id="ARBA00004608"/>
    </source>
</evidence>
<dbReference type="PROSITE" id="PS51419">
    <property type="entry name" value="RAB"/>
    <property type="match status" value="1"/>
</dbReference>
<dbReference type="Proteomes" id="UP000694700">
    <property type="component" value="Unplaced"/>
</dbReference>
<dbReference type="InterPro" id="IPR001806">
    <property type="entry name" value="Small_GTPase"/>
</dbReference>
<evidence type="ECO:0000313" key="16">
    <source>
        <dbReference type="Proteomes" id="UP000694700"/>
    </source>
</evidence>
<evidence type="ECO:0000313" key="15">
    <source>
        <dbReference type="Ensembl" id="ENSCCRP00015001328.1"/>
    </source>
</evidence>
<keyword evidence="7" id="KW-0653">Protein transport</keyword>
<dbReference type="FunFam" id="3.40.50.300:FF:000202">
    <property type="entry name" value="ras-related protein Rab-8A"/>
    <property type="match status" value="1"/>
</dbReference>
<dbReference type="NCBIfam" id="TIGR00231">
    <property type="entry name" value="small_GTP"/>
    <property type="match status" value="1"/>
</dbReference>
<dbReference type="PROSITE" id="PS51421">
    <property type="entry name" value="RAS"/>
    <property type="match status" value="1"/>
</dbReference>
<evidence type="ECO:0000256" key="14">
    <source>
        <dbReference type="ARBA" id="ARBA00047660"/>
    </source>
</evidence>
<evidence type="ECO:0000256" key="10">
    <source>
        <dbReference type="ARBA" id="ARBA00023288"/>
    </source>
</evidence>
<evidence type="ECO:0000256" key="7">
    <source>
        <dbReference type="ARBA" id="ARBA00022927"/>
    </source>
</evidence>
<dbReference type="CDD" id="cd01867">
    <property type="entry name" value="Rab8_Rab10_Rab13_like"/>
    <property type="match status" value="1"/>
</dbReference>
<keyword evidence="8" id="KW-0342">GTP-binding</keyword>
<dbReference type="GO" id="GO:0010008">
    <property type="term" value="C:endosome membrane"/>
    <property type="evidence" value="ECO:0007669"/>
    <property type="project" value="UniProtKB-SubCell"/>
</dbReference>
<dbReference type="EC" id="3.6.5.2" evidence="5"/>
<comment type="similarity">
    <text evidence="4">Belongs to the small GTPase superfamily. Rab family.</text>
</comment>
<evidence type="ECO:0000256" key="11">
    <source>
        <dbReference type="ARBA" id="ARBA00023289"/>
    </source>
</evidence>
<comment type="cofactor">
    <cofactor evidence="1">
        <name>Mg(2+)</name>
        <dbReference type="ChEBI" id="CHEBI:18420"/>
    </cofactor>
</comment>
<dbReference type="GO" id="GO:0015031">
    <property type="term" value="P:protein transport"/>
    <property type="evidence" value="ECO:0007669"/>
    <property type="project" value="UniProtKB-KW"/>
</dbReference>
<dbReference type="InterPro" id="IPR005225">
    <property type="entry name" value="Small_GTP-bd"/>
</dbReference>
<proteinExistence type="inferred from homology"/>
<evidence type="ECO:0000256" key="8">
    <source>
        <dbReference type="ARBA" id="ARBA00023134"/>
    </source>
</evidence>
<dbReference type="SMART" id="SM00173">
    <property type="entry name" value="RAS"/>
    <property type="match status" value="1"/>
</dbReference>
<accession>A0A8C1S1X4</accession>
<evidence type="ECO:0000256" key="5">
    <source>
        <dbReference type="ARBA" id="ARBA00011984"/>
    </source>
</evidence>